<feature type="transmembrane region" description="Helical" evidence="1">
    <location>
        <begin position="41"/>
        <end position="58"/>
    </location>
</feature>
<dbReference type="GeneID" id="41712478"/>
<organism evidence="2 3">
    <name type="scientific">Pyrococcus furiosus (strain ATCC 43587 / DSM 3638 / JCM 8422 / Vc1)</name>
    <dbReference type="NCBI Taxonomy" id="186497"/>
    <lineage>
        <taxon>Archaea</taxon>
        <taxon>Methanobacteriati</taxon>
        <taxon>Methanobacteriota</taxon>
        <taxon>Thermococci</taxon>
        <taxon>Thermococcales</taxon>
        <taxon>Thermococcaceae</taxon>
        <taxon>Pyrococcus</taxon>
    </lineage>
</organism>
<feature type="transmembrane region" description="Helical" evidence="1">
    <location>
        <begin position="12"/>
        <end position="35"/>
    </location>
</feature>
<evidence type="ECO:0000313" key="3">
    <source>
        <dbReference type="Proteomes" id="UP000324354"/>
    </source>
</evidence>
<dbReference type="EMBL" id="CP023154">
    <property type="protein sequence ID" value="QEK78375.1"/>
    <property type="molecule type" value="Genomic_DNA"/>
</dbReference>
<protein>
    <submittedName>
        <fullName evidence="2">Uncharacterized protein</fullName>
    </submittedName>
</protein>
<keyword evidence="1" id="KW-0472">Membrane</keyword>
<reference evidence="2 3" key="1">
    <citation type="submission" date="2017-08" db="EMBL/GenBank/DDBJ databases">
        <title>Resequencing and Reannotation of the genome of Pyrococcus furiosus type strain DSM3638.</title>
        <authorList>
            <person name="Reichelt R.M."/>
            <person name="Bunk B."/>
        </authorList>
    </citation>
    <scope>NUCLEOTIDE SEQUENCE [LARGE SCALE GENOMIC DNA]</scope>
    <source>
        <strain evidence="2 3">DSM 3638</strain>
    </source>
</reference>
<dbReference type="AlphaFoldDB" id="A0A5C0XPJ0"/>
<dbReference type="OrthoDB" id="98755at2157"/>
<gene>
    <name evidence="2" type="ORF">PFDSM3638_03380</name>
</gene>
<dbReference type="GeneID" id="13302488"/>
<evidence type="ECO:0000256" key="1">
    <source>
        <dbReference type="SAM" id="Phobius"/>
    </source>
</evidence>
<accession>A0A5C0XPJ0</accession>
<sequence length="83" mass="9809">MDFALFMEKYGYKILGLLLVIIVIVVLAFPFLGLLKFLRENWEVAGVLILLILITSFFRRKYYQAYGEALGRYFYDDKFGKRP</sequence>
<dbReference type="RefSeq" id="WP_011011797.1">
    <property type="nucleotide sequence ID" value="NC_003413.1"/>
</dbReference>
<dbReference type="Proteomes" id="UP000324354">
    <property type="component" value="Chromosome"/>
</dbReference>
<proteinExistence type="predicted"/>
<keyword evidence="1" id="KW-1133">Transmembrane helix</keyword>
<keyword evidence="1" id="KW-0812">Transmembrane</keyword>
<name>A0A5C0XPJ0_PYRFU</name>
<evidence type="ECO:0000313" key="2">
    <source>
        <dbReference type="EMBL" id="QEK78375.1"/>
    </source>
</evidence>